<keyword evidence="3" id="KW-1185">Reference proteome</keyword>
<accession>A0A345BX49</accession>
<proteinExistence type="predicted"/>
<evidence type="ECO:0000259" key="1">
    <source>
        <dbReference type="Pfam" id="PF03009"/>
    </source>
</evidence>
<dbReference type="KEGG" id="rue:DT065_05515"/>
<evidence type="ECO:0000313" key="2">
    <source>
        <dbReference type="EMBL" id="AXF55530.1"/>
    </source>
</evidence>
<dbReference type="OrthoDB" id="384721at2"/>
<name>A0A345BX49_9BACI</name>
<protein>
    <submittedName>
        <fullName evidence="2">Glycerophosphodiester phosphodiesterase</fullName>
    </submittedName>
</protein>
<dbReference type="InterPro" id="IPR017946">
    <property type="entry name" value="PLC-like_Pdiesterase_TIM-brl"/>
</dbReference>
<dbReference type="SUPFAM" id="SSF51695">
    <property type="entry name" value="PLC-like phosphodiesterases"/>
    <property type="match status" value="1"/>
</dbReference>
<organism evidence="2 3">
    <name type="scientific">Salicibibacter kimchii</name>
    <dbReference type="NCBI Taxonomy" id="2099786"/>
    <lineage>
        <taxon>Bacteria</taxon>
        <taxon>Bacillati</taxon>
        <taxon>Bacillota</taxon>
        <taxon>Bacilli</taxon>
        <taxon>Bacillales</taxon>
        <taxon>Bacillaceae</taxon>
        <taxon>Salicibibacter</taxon>
    </lineage>
</organism>
<dbReference type="InterPro" id="IPR030395">
    <property type="entry name" value="GP_PDE_dom"/>
</dbReference>
<dbReference type="EMBL" id="CP031092">
    <property type="protein sequence ID" value="AXF55530.1"/>
    <property type="molecule type" value="Genomic_DNA"/>
</dbReference>
<dbReference type="CDD" id="cd08556">
    <property type="entry name" value="GDPD"/>
    <property type="match status" value="1"/>
</dbReference>
<feature type="domain" description="GP-PDE" evidence="1">
    <location>
        <begin position="7"/>
        <end position="101"/>
    </location>
</feature>
<sequence>MYGASHVSSFDHRCLYRLKQQNATVKIGLLLNLQVVNLTGYLQMFSPFAVHSLHPHYSLVQMKEIKQWLYAGLQVYPYVVNKAAVANRMKEIGASGVIADASPRDLR</sequence>
<evidence type="ECO:0000313" key="3">
    <source>
        <dbReference type="Proteomes" id="UP000252100"/>
    </source>
</evidence>
<dbReference type="GO" id="GO:0008081">
    <property type="term" value="F:phosphoric diester hydrolase activity"/>
    <property type="evidence" value="ECO:0007669"/>
    <property type="project" value="InterPro"/>
</dbReference>
<dbReference type="Proteomes" id="UP000252100">
    <property type="component" value="Chromosome"/>
</dbReference>
<gene>
    <name evidence="2" type="ORF">DT065_05515</name>
</gene>
<dbReference type="AlphaFoldDB" id="A0A345BX49"/>
<dbReference type="Gene3D" id="3.20.20.190">
    <property type="entry name" value="Phosphatidylinositol (PI) phosphodiesterase"/>
    <property type="match status" value="1"/>
</dbReference>
<dbReference type="Pfam" id="PF03009">
    <property type="entry name" value="GDPD"/>
    <property type="match status" value="1"/>
</dbReference>
<dbReference type="GO" id="GO:0006629">
    <property type="term" value="P:lipid metabolic process"/>
    <property type="evidence" value="ECO:0007669"/>
    <property type="project" value="InterPro"/>
</dbReference>
<reference evidence="2 3" key="1">
    <citation type="journal article" date="2018" name="J. Microbiol.">
        <title>Salicibibacter kimchii gen. nov., sp. nov., a moderately halophilic and alkalitolerant bacterium in the family Bacillaceae, isolated from kimchi.</title>
        <authorList>
            <person name="Jang J.Y."/>
            <person name="Oh Y.J."/>
            <person name="Lim S.K."/>
            <person name="Park H.K."/>
            <person name="Lee C."/>
            <person name="Kim J.Y."/>
            <person name="Lee M.A."/>
            <person name="Choi H.J."/>
        </authorList>
    </citation>
    <scope>NUCLEOTIDE SEQUENCE [LARGE SCALE GENOMIC DNA]</scope>
    <source>
        <strain evidence="2 3">NKC1-1</strain>
    </source>
</reference>